<accession>D2KYA4</accession>
<sequence>MSPLLMPFQCSQAAHSATLSTTDLRCLRNENPQTQNPLVHLQ</sequence>
<organism evidence="1">
    <name type="scientific">Corynebacterium glutamicum</name>
    <name type="common">Brevibacterium saccharolyticum</name>
    <dbReference type="NCBI Taxonomy" id="1718"/>
    <lineage>
        <taxon>Bacteria</taxon>
        <taxon>Bacillati</taxon>
        <taxon>Actinomycetota</taxon>
        <taxon>Actinomycetes</taxon>
        <taxon>Mycobacteriales</taxon>
        <taxon>Corynebacteriaceae</taxon>
        <taxon>Corynebacterium</taxon>
    </lineage>
</organism>
<keyword evidence="1" id="KW-0614">Plasmid</keyword>
<name>D2KYA4_CORGT</name>
<dbReference type="AlphaFoldDB" id="D2KYA4"/>
<dbReference type="EMBL" id="AB525231">
    <property type="protein sequence ID" value="BAI66032.1"/>
    <property type="molecule type" value="Genomic_DNA"/>
</dbReference>
<protein>
    <submittedName>
        <fullName evidence="1">Uncharacterized protein</fullName>
    </submittedName>
</protein>
<evidence type="ECO:0000313" key="1">
    <source>
        <dbReference type="EMBL" id="BAI66032.1"/>
    </source>
</evidence>
<reference evidence="1" key="1">
    <citation type="journal article" date="2010" name="Appl. Microbiol. Biotechnol.">
        <title>Characterization of a 24-kb plasmid pCGR2 newly isolated from Corynebacterium glutamicum.</title>
        <authorList>
            <person name="Tsuchida Y."/>
            <person name="Kimura S."/>
            <person name="Suzuki N."/>
            <person name="Inui M."/>
            <person name="Yukawa H."/>
        </authorList>
    </citation>
    <scope>NUCLEOTIDE SEQUENCE</scope>
    <source>
        <strain evidence="1">ATCC 14997</strain>
        <plasmid evidence="1">pCGR2</plasmid>
    </source>
</reference>
<proteinExistence type="predicted"/>
<geneLocation type="plasmid" evidence="1">
    <name>pCGR2</name>
</geneLocation>